<evidence type="ECO:0000256" key="4">
    <source>
        <dbReference type="SAM" id="Phobius"/>
    </source>
</evidence>
<dbReference type="Pfam" id="PF03109">
    <property type="entry name" value="ABC1"/>
    <property type="match status" value="1"/>
</dbReference>
<dbReference type="EMBL" id="JAINDJ010000004">
    <property type="protein sequence ID" value="KAG9449275.1"/>
    <property type="molecule type" value="Genomic_DNA"/>
</dbReference>
<keyword evidence="1" id="KW-0677">Repeat</keyword>
<feature type="region of interest" description="Disordered" evidence="3">
    <location>
        <begin position="1471"/>
        <end position="1522"/>
    </location>
</feature>
<evidence type="ECO:0000256" key="2">
    <source>
        <dbReference type="PROSITE-ProRule" id="PRU00708"/>
    </source>
</evidence>
<feature type="repeat" description="PPR" evidence="2">
    <location>
        <begin position="250"/>
        <end position="284"/>
    </location>
</feature>
<dbReference type="InterPro" id="IPR011990">
    <property type="entry name" value="TPR-like_helical_dom_sf"/>
</dbReference>
<keyword evidence="8" id="KW-1185">Reference proteome</keyword>
<dbReference type="InterPro" id="IPR051130">
    <property type="entry name" value="Mito_struct-func_regulator"/>
</dbReference>
<evidence type="ECO:0000256" key="3">
    <source>
        <dbReference type="SAM" id="MobiDB-lite"/>
    </source>
</evidence>
<comment type="caution">
    <text evidence="7">The sequence shown here is derived from an EMBL/GenBank/DDBJ whole genome shotgun (WGS) entry which is preliminary data.</text>
</comment>
<feature type="domain" description="ABC1 atypical kinase-like" evidence="6">
    <location>
        <begin position="804"/>
        <end position="1053"/>
    </location>
</feature>
<feature type="compositionally biased region" description="Basic and acidic residues" evidence="3">
    <location>
        <begin position="1513"/>
        <end position="1522"/>
    </location>
</feature>
<evidence type="ECO:0000259" key="6">
    <source>
        <dbReference type="Pfam" id="PF03109"/>
    </source>
</evidence>
<dbReference type="InterPro" id="IPR011009">
    <property type="entry name" value="Kinase-like_dom_sf"/>
</dbReference>
<evidence type="ECO:0000313" key="8">
    <source>
        <dbReference type="Proteomes" id="UP000825729"/>
    </source>
</evidence>
<evidence type="ECO:0000256" key="1">
    <source>
        <dbReference type="ARBA" id="ARBA00022737"/>
    </source>
</evidence>
<dbReference type="GO" id="GO:0005794">
    <property type="term" value="C:Golgi apparatus"/>
    <property type="evidence" value="ECO:0007669"/>
    <property type="project" value="TreeGrafter"/>
</dbReference>
<dbReference type="InterPro" id="IPR004147">
    <property type="entry name" value="ABC1_dom"/>
</dbReference>
<gene>
    <name evidence="7" type="ORF">H6P81_009240</name>
</gene>
<dbReference type="SUPFAM" id="SSF56601">
    <property type="entry name" value="beta-lactamase/transpeptidase-like"/>
    <property type="match status" value="2"/>
</dbReference>
<keyword evidence="4" id="KW-0812">Transmembrane</keyword>
<dbReference type="InterPro" id="IPR002885">
    <property type="entry name" value="PPR_rpt"/>
</dbReference>
<feature type="repeat" description="PPR" evidence="2">
    <location>
        <begin position="215"/>
        <end position="249"/>
    </location>
</feature>
<dbReference type="PANTHER" id="PTHR43173">
    <property type="entry name" value="ABC1 FAMILY PROTEIN"/>
    <property type="match status" value="1"/>
</dbReference>
<keyword evidence="4" id="KW-0472">Membrane</keyword>
<dbReference type="Pfam" id="PF00144">
    <property type="entry name" value="Beta-lactamase"/>
    <property type="match status" value="1"/>
</dbReference>
<feature type="transmembrane region" description="Helical" evidence="4">
    <location>
        <begin position="556"/>
        <end position="578"/>
    </location>
</feature>
<dbReference type="Gene3D" id="3.40.710.10">
    <property type="entry name" value="DD-peptidase/beta-lactamase superfamily"/>
    <property type="match status" value="2"/>
</dbReference>
<name>A0AAV7EME4_ARIFI</name>
<dbReference type="PANTHER" id="PTHR43173:SF3">
    <property type="entry name" value="ABC1 FAMILY PROTEIN"/>
    <property type="match status" value="1"/>
</dbReference>
<feature type="transmembrane region" description="Helical" evidence="4">
    <location>
        <begin position="719"/>
        <end position="737"/>
    </location>
</feature>
<feature type="repeat" description="PPR" evidence="2">
    <location>
        <begin position="475"/>
        <end position="509"/>
    </location>
</feature>
<keyword evidence="4" id="KW-1133">Transmembrane helix</keyword>
<dbReference type="Proteomes" id="UP000825729">
    <property type="component" value="Unassembled WGS sequence"/>
</dbReference>
<dbReference type="SUPFAM" id="SSF56112">
    <property type="entry name" value="Protein kinase-like (PK-like)"/>
    <property type="match status" value="1"/>
</dbReference>
<dbReference type="Gene3D" id="1.25.40.10">
    <property type="entry name" value="Tetratricopeptide repeat domain"/>
    <property type="match status" value="3"/>
</dbReference>
<proteinExistence type="predicted"/>
<organism evidence="7 8">
    <name type="scientific">Aristolochia fimbriata</name>
    <name type="common">White veined hardy Dutchman's pipe vine</name>
    <dbReference type="NCBI Taxonomy" id="158543"/>
    <lineage>
        <taxon>Eukaryota</taxon>
        <taxon>Viridiplantae</taxon>
        <taxon>Streptophyta</taxon>
        <taxon>Embryophyta</taxon>
        <taxon>Tracheophyta</taxon>
        <taxon>Spermatophyta</taxon>
        <taxon>Magnoliopsida</taxon>
        <taxon>Magnoliidae</taxon>
        <taxon>Piperales</taxon>
        <taxon>Aristolochiaceae</taxon>
        <taxon>Aristolochia</taxon>
    </lineage>
</organism>
<accession>A0AAV7EME4</accession>
<sequence>MFRIKHLGLDLALDSGGHSPLLIRKAYERFNLLWENCFEKREQGNQNMLSRCYARRCYAAIDTSVIAANSKQQLKLEPPALIKLKVERDPEKLFLLFKANSQNRLVVENSTAFEDTVSRLAGARRFDYIEELLEHQKSLPQGRREGFIVRIIMLYGRARMFSQALRTFFDMHLYGCQRTVKSFNAALKVLSSTHKFDAIFSFFYHVPEEFGISLDEYSYNLVIKAFCEMGYLNSACLIMVEMEKSGTKPDVVTYTTLMSALYFSNQCEIADGLWNLMVIRKCSPNVATFNVRIQYLINKRRVWQARSWMQKMLVFGVNPDELTFNLIIKGFCLIGRLDMAKRSFNALCHCNSECKVNGKIYQTMIHYLSEGEEYDLAFKFCKDSMLKNWFPSVDTICKLLKGLMKISKDRNAKEIMMLVRGRVPPYSKDVLTMLQAILSRKASFDARIQYLIKQNKASYAWVVLQKMTVLGVKPDEVTFNLAIEGFCKNNDLHMAKKVYDEMHAYGCKPNSRIQQTLICSLCEGGELELAFNICKESILSNQFPSADSICKLLKDYSIHFAASVTLVITLLLLFSTIISSSNRQWAKIEVLGSYWCLNRSSKVIGVSFQQFGRFPLGSQGWAIISCCLDFMLWNIWKTGISGSHHRPPLSVHAPRDSGLIKLNFNGFASLTERARKRAIEQLNQVRKSFGFARFKDLLVSRTSKVFEIRASGEGPEFKFLSITWLLKVFTVALIIYFDYKAVQKRTKWVRKEKKSILWEQAHERNARRVLNLIIELKGLWVKLGQYLSTRADVLPEAYIFLLKQLQDSLPPRPLQEVCRTIERELGKPMRNVFSEFTEEPLATASIAQVHRATLNDGHQVVVKVQHADVKAIILEDLKNAKSIVDWIAWAEPQYDLNPLIDEWCKEAPRELDFNREADNTTRVSKNLSRKDDHDNKLLNFHVDVLIPKVIQSTEKVLILEYMDGIRLNDQESLNAHGIDKQKLVEEITRSYAHQIYVDGFFNGDPHPGNFLVSKEPPHKPILLDFGLTKSISNSMKQALAKMFLASAEGDHVSLLSAFAEMGLRLRLDLPEQAMEVTNTVFRATTPAKEALENMKAMANERKKNMKIIQEKMKLGKKEMKRFNPVDAFPGDAVIFFRVLNLLRGLSSMMDVRIVYLDIMRPFAEAALEGGSMLNGTVSSSHWMCDTPIHSLVEHKVRDLLLQLDKDKILGIQVCAYKDGNVIIDTAAGMLGRYDPRPVQPDTLFPVFSATKGITAGLLHWLVDKGKLNLEENVANIWSNFGCHRKDLIKVHHVLNHTSGLQNAMADVMKEEPLLMCDWNECLNRIAMSMPETEPGFQQLYHYLSFGWLCGGIVEHASGRTFQDILEEAIIHPLNIEGELYIGVPPGVESRLASLSIDMEDMRKIPMIMNQQDLPYGSELSNISELVMGLPVFFNMLATRRAVIPAANGHCSARALARYYAALAAGGKVPPAHASSEIPLGSHTHIPNFPSGQSYKSKGTQKKDVLGNPKKAKMHTEEPKDGHLKVNNKNLDHKKKIDIKDSGPAVINGGSAVINGGSTVNNIVSNGNVQNTGIFSNPKIHDAFIGRGDYEGLVLPDGKFGLGFRRFKSTDGSITSFGHSGIGGSTAFCDMKHDFAMAVTVNKMSLGGVTRSIVQLICSELGIPLPEEFSALGEKGPDMQLGLGGLDN</sequence>
<dbReference type="CDD" id="cd05121">
    <property type="entry name" value="ABC1_ADCK3-like"/>
    <property type="match status" value="1"/>
</dbReference>
<dbReference type="InterPro" id="IPR012338">
    <property type="entry name" value="Beta-lactam/transpept-like"/>
</dbReference>
<reference evidence="7 8" key="1">
    <citation type="submission" date="2021-07" db="EMBL/GenBank/DDBJ databases">
        <title>The Aristolochia fimbriata genome: insights into angiosperm evolution, floral development and chemical biosynthesis.</title>
        <authorList>
            <person name="Jiao Y."/>
        </authorList>
    </citation>
    <scope>NUCLEOTIDE SEQUENCE [LARGE SCALE GENOMIC DNA]</scope>
    <source>
        <strain evidence="7">IBCAS-2021</strain>
        <tissue evidence="7">Leaf</tissue>
    </source>
</reference>
<dbReference type="PROSITE" id="PS51375">
    <property type="entry name" value="PPR"/>
    <property type="match status" value="3"/>
</dbReference>
<dbReference type="InterPro" id="IPR001466">
    <property type="entry name" value="Beta-lactam-related"/>
</dbReference>
<dbReference type="Pfam" id="PF13041">
    <property type="entry name" value="PPR_2"/>
    <property type="match status" value="3"/>
</dbReference>
<protein>
    <submittedName>
        <fullName evidence="7">Uncharacterized protein</fullName>
    </submittedName>
</protein>
<evidence type="ECO:0000313" key="7">
    <source>
        <dbReference type="EMBL" id="KAG9449275.1"/>
    </source>
</evidence>
<dbReference type="NCBIfam" id="TIGR00756">
    <property type="entry name" value="PPR"/>
    <property type="match status" value="2"/>
</dbReference>
<dbReference type="GO" id="GO:0005783">
    <property type="term" value="C:endoplasmic reticulum"/>
    <property type="evidence" value="ECO:0007669"/>
    <property type="project" value="TreeGrafter"/>
</dbReference>
<feature type="domain" description="Beta-lactamase-related" evidence="5">
    <location>
        <begin position="1204"/>
        <end position="1476"/>
    </location>
</feature>
<evidence type="ECO:0000259" key="5">
    <source>
        <dbReference type="Pfam" id="PF00144"/>
    </source>
</evidence>